<evidence type="ECO:0000313" key="6">
    <source>
        <dbReference type="Proteomes" id="UP000321234"/>
    </source>
</evidence>
<comment type="caution">
    <text evidence="5">The sequence shown here is derived from an EMBL/GenBank/DDBJ whole genome shotgun (WGS) entry which is preliminary data.</text>
</comment>
<keyword evidence="6" id="KW-1185">Reference proteome</keyword>
<protein>
    <submittedName>
        <fullName evidence="5">Sugar ABC transporter substrate-binding protein</fullName>
    </submittedName>
</protein>
<dbReference type="GO" id="GO:0055052">
    <property type="term" value="C:ATP-binding cassette (ABC) transporter complex, substrate-binding subunit-containing"/>
    <property type="evidence" value="ECO:0007669"/>
    <property type="project" value="TreeGrafter"/>
</dbReference>
<dbReference type="GO" id="GO:1901982">
    <property type="term" value="F:maltose binding"/>
    <property type="evidence" value="ECO:0007669"/>
    <property type="project" value="TreeGrafter"/>
</dbReference>
<evidence type="ECO:0000256" key="2">
    <source>
        <dbReference type="ARBA" id="ARBA00022448"/>
    </source>
</evidence>
<evidence type="ECO:0000256" key="4">
    <source>
        <dbReference type="SAM" id="SignalP"/>
    </source>
</evidence>
<feature type="chain" id="PRO_5022856219" evidence="4">
    <location>
        <begin position="34"/>
        <end position="457"/>
    </location>
</feature>
<name>A0A5C8ZD95_9ACTN</name>
<dbReference type="RefSeq" id="WP_147927508.1">
    <property type="nucleotide sequence ID" value="NZ_VKAC01000010.1"/>
</dbReference>
<feature type="signal peptide" evidence="4">
    <location>
        <begin position="1"/>
        <end position="33"/>
    </location>
</feature>
<keyword evidence="2" id="KW-0813">Transport</keyword>
<dbReference type="PANTHER" id="PTHR30061:SF50">
    <property type="entry name" value="MALTOSE_MALTODEXTRIN-BINDING PERIPLASMIC PROTEIN"/>
    <property type="match status" value="1"/>
</dbReference>
<dbReference type="CDD" id="cd13585">
    <property type="entry name" value="PBP2_TMBP_like"/>
    <property type="match status" value="1"/>
</dbReference>
<dbReference type="EMBL" id="VKAC01000010">
    <property type="protein sequence ID" value="TXR55118.1"/>
    <property type="molecule type" value="Genomic_DNA"/>
</dbReference>
<accession>A0A5C8ZD95</accession>
<evidence type="ECO:0000256" key="1">
    <source>
        <dbReference type="ARBA" id="ARBA00008520"/>
    </source>
</evidence>
<evidence type="ECO:0000256" key="3">
    <source>
        <dbReference type="ARBA" id="ARBA00022729"/>
    </source>
</evidence>
<dbReference type="PANTHER" id="PTHR30061">
    <property type="entry name" value="MALTOSE-BINDING PERIPLASMIC PROTEIN"/>
    <property type="match status" value="1"/>
</dbReference>
<dbReference type="Pfam" id="PF13416">
    <property type="entry name" value="SBP_bac_8"/>
    <property type="match status" value="1"/>
</dbReference>
<dbReference type="Gene3D" id="3.40.190.10">
    <property type="entry name" value="Periplasmic binding protein-like II"/>
    <property type="match status" value="1"/>
</dbReference>
<gene>
    <name evidence="5" type="ORF">FMM08_16675</name>
</gene>
<keyword evidence="3 4" id="KW-0732">Signal</keyword>
<dbReference type="GO" id="GO:0042956">
    <property type="term" value="P:maltodextrin transmembrane transport"/>
    <property type="evidence" value="ECO:0007669"/>
    <property type="project" value="TreeGrafter"/>
</dbReference>
<dbReference type="GO" id="GO:0015768">
    <property type="term" value="P:maltose transport"/>
    <property type="evidence" value="ECO:0007669"/>
    <property type="project" value="TreeGrafter"/>
</dbReference>
<comment type="similarity">
    <text evidence="1">Belongs to the bacterial solute-binding protein 1 family.</text>
</comment>
<reference evidence="5 6" key="1">
    <citation type="submission" date="2019-07" db="EMBL/GenBank/DDBJ databases">
        <title>Quadrisphaera sp. strain DD2A genome sequencing and assembly.</title>
        <authorList>
            <person name="Kim I."/>
        </authorList>
    </citation>
    <scope>NUCLEOTIDE SEQUENCE [LARGE SCALE GENOMIC DNA]</scope>
    <source>
        <strain evidence="5 6">DD2A</strain>
    </source>
</reference>
<sequence length="457" mass="48974">MSTSAPSHRRPSRLRRGLAAASAALALTVTGCASYGVDQGGDGESGTITYWMWDSAQLPAYQQCATDFHAANPDVDVQIEQFGWDDYWNKLFTGFVAGSAPDVFVDHTSRFGEFAARGLIEPLDDQVAASGLELGQYVPGSAELWVGPDGRRYGLPKDFDTVGMFYNAEMATEAGLTPEQMNALTWNPTDGGTFEKAIAHLTVDTNGVRGDEPGFDKSSIATYGLGLENSGEAFGQTQWSWFTQTTGWSPVDEAWGTTFHYDDPRFQQSITWWTGLVDKGYMPPLSLTQGGSLDQQLQAGKYALITNGSWNIANYSKLKGIELAVAKTPVGPEGRRTMTNSLGDSISTTSQNKGAAWKWVRYLASPACQDVVARGGIVFPAIASTTPAAVETLSKTGLDVTAFTDPIADGETFPYPEILQASEIQSIMGTAMDQVVGGQAPASSLTAVNGRVEAVFQ</sequence>
<organism evidence="5 6">
    <name type="scientific">Quadrisphaera setariae</name>
    <dbReference type="NCBI Taxonomy" id="2593304"/>
    <lineage>
        <taxon>Bacteria</taxon>
        <taxon>Bacillati</taxon>
        <taxon>Actinomycetota</taxon>
        <taxon>Actinomycetes</taxon>
        <taxon>Kineosporiales</taxon>
        <taxon>Kineosporiaceae</taxon>
        <taxon>Quadrisphaera</taxon>
    </lineage>
</organism>
<dbReference type="Proteomes" id="UP000321234">
    <property type="component" value="Unassembled WGS sequence"/>
</dbReference>
<dbReference type="AlphaFoldDB" id="A0A5C8ZD95"/>
<evidence type="ECO:0000313" key="5">
    <source>
        <dbReference type="EMBL" id="TXR55118.1"/>
    </source>
</evidence>
<dbReference type="InterPro" id="IPR006059">
    <property type="entry name" value="SBP"/>
</dbReference>
<dbReference type="SUPFAM" id="SSF53850">
    <property type="entry name" value="Periplasmic binding protein-like II"/>
    <property type="match status" value="1"/>
</dbReference>
<proteinExistence type="inferred from homology"/>
<dbReference type="OrthoDB" id="1650177at2"/>